<dbReference type="InterPro" id="IPR058093">
    <property type="entry name" value="LA_2272-like"/>
</dbReference>
<reference evidence="1" key="1">
    <citation type="journal article" date="2012" name="PLoS ONE">
        <title>Gene sets for utilization of primary and secondary nutrition supplies in the distal gut of endangered iberian lynx.</title>
        <authorList>
            <person name="Alcaide M."/>
            <person name="Messina E."/>
            <person name="Richter M."/>
            <person name="Bargiela R."/>
            <person name="Peplies J."/>
            <person name="Huws S.A."/>
            <person name="Newbold C.J."/>
            <person name="Golyshin P.N."/>
            <person name="Simon M.A."/>
            <person name="Lopez G."/>
            <person name="Yakimov M.M."/>
            <person name="Ferrer M."/>
        </authorList>
    </citation>
    <scope>NUCLEOTIDE SEQUENCE</scope>
</reference>
<dbReference type="NCBIfam" id="NF047436">
    <property type="entry name" value="LA_2272_repeat"/>
    <property type="match status" value="1"/>
</dbReference>
<comment type="caution">
    <text evidence="1">The sequence shown here is derived from an EMBL/GenBank/DDBJ whole genome shotgun (WGS) entry which is preliminary data.</text>
</comment>
<gene>
    <name evidence="1" type="ORF">EVA_13335</name>
</gene>
<proteinExistence type="predicted"/>
<protein>
    <submittedName>
        <fullName evidence="1">Uncharacterized protein</fullName>
    </submittedName>
</protein>
<dbReference type="AlphaFoldDB" id="J9GGS0"/>
<name>J9GGS0_9ZZZZ</name>
<accession>J9GGS0</accession>
<organism evidence="1">
    <name type="scientific">gut metagenome</name>
    <dbReference type="NCBI Taxonomy" id="749906"/>
    <lineage>
        <taxon>unclassified sequences</taxon>
        <taxon>metagenomes</taxon>
        <taxon>organismal metagenomes</taxon>
    </lineage>
</organism>
<sequence length="375" mass="40675">MNLNIRIFIALMLFLLLAGSVYSQSTAERTDYPIGVNFSLWKGVSTQRNDSVGQSVLNVGLVSTLSQLNGLGVNALGSMTRHHVNGVQLTGLASMIRQSMNGLAVTGLVGIYADRMNGLSITGLAGIGGTESNGMMVSGLLNLGGTDASGLLLAGIANIVGEHFRGLSIGGLMNVAGDRMQGMQLSGILNVATHAYGVQLAPVNVTVKGKGVQIGLVNYYQQEFEGVQLGLVNLHAQTHIQLMTFGGNRSKLNLAVRFKNELFYTMLGIGSPYLDFKDKFSGSAFYRAGMEVPVYKKLYLSGDLGYQHVETFRNKHHGSPVRFYAIQARLNLELRAHERLGYFVSGGYSHERIYRHSGIYKHKPIIEGGIVFYSF</sequence>
<evidence type="ECO:0000313" key="1">
    <source>
        <dbReference type="EMBL" id="EJW98559.1"/>
    </source>
</evidence>
<dbReference type="EMBL" id="AMCI01004204">
    <property type="protein sequence ID" value="EJW98559.1"/>
    <property type="molecule type" value="Genomic_DNA"/>
</dbReference>